<evidence type="ECO:0000313" key="2">
    <source>
        <dbReference type="Proteomes" id="UP000231279"/>
    </source>
</evidence>
<name>A0A2G9I8D5_9LAMI</name>
<dbReference type="Proteomes" id="UP000231279">
    <property type="component" value="Unassembled WGS sequence"/>
</dbReference>
<organism evidence="1 2">
    <name type="scientific">Handroanthus impetiginosus</name>
    <dbReference type="NCBI Taxonomy" id="429701"/>
    <lineage>
        <taxon>Eukaryota</taxon>
        <taxon>Viridiplantae</taxon>
        <taxon>Streptophyta</taxon>
        <taxon>Embryophyta</taxon>
        <taxon>Tracheophyta</taxon>
        <taxon>Spermatophyta</taxon>
        <taxon>Magnoliopsida</taxon>
        <taxon>eudicotyledons</taxon>
        <taxon>Gunneridae</taxon>
        <taxon>Pentapetalae</taxon>
        <taxon>asterids</taxon>
        <taxon>lamiids</taxon>
        <taxon>Lamiales</taxon>
        <taxon>Bignoniaceae</taxon>
        <taxon>Crescentiina</taxon>
        <taxon>Tabebuia alliance</taxon>
        <taxon>Handroanthus</taxon>
    </lineage>
</organism>
<proteinExistence type="predicted"/>
<comment type="caution">
    <text evidence="1">The sequence shown here is derived from an EMBL/GenBank/DDBJ whole genome shotgun (WGS) entry which is preliminary data.</text>
</comment>
<sequence>MMLICTLNFLMFPNIYFSISDEIYRFVILSDSSHQIKRQADSAVYEFLQEIKNSLVVAVLIYELLPTNPDILYRASYLNEPSVLSQSSIRIFARHNI</sequence>
<dbReference type="EMBL" id="NKXS01000167">
    <property type="protein sequence ID" value="PIN25900.1"/>
    <property type="molecule type" value="Genomic_DNA"/>
</dbReference>
<accession>A0A2G9I8D5</accession>
<reference evidence="2" key="1">
    <citation type="journal article" date="2018" name="Gigascience">
        <title>Genome assembly of the Pink Ipe (Handroanthus impetiginosus, Bignoniaceae), a highly valued, ecologically keystone Neotropical timber forest tree.</title>
        <authorList>
            <person name="Silva-Junior O.B."/>
            <person name="Grattapaglia D."/>
            <person name="Novaes E."/>
            <person name="Collevatti R.G."/>
        </authorList>
    </citation>
    <scope>NUCLEOTIDE SEQUENCE [LARGE SCALE GENOMIC DNA]</scope>
    <source>
        <strain evidence="2">cv. UFG-1</strain>
    </source>
</reference>
<protein>
    <submittedName>
        <fullName evidence="1">Uncharacterized protein</fullName>
    </submittedName>
</protein>
<gene>
    <name evidence="1" type="ORF">CDL12_01358</name>
</gene>
<keyword evidence="2" id="KW-1185">Reference proteome</keyword>
<dbReference type="AlphaFoldDB" id="A0A2G9I8D5"/>
<evidence type="ECO:0000313" key="1">
    <source>
        <dbReference type="EMBL" id="PIN25900.1"/>
    </source>
</evidence>